<evidence type="ECO:0000313" key="4">
    <source>
        <dbReference type="EMBL" id="MPY41146.1"/>
    </source>
</evidence>
<evidence type="ECO:0000256" key="3">
    <source>
        <dbReference type="SAM" id="Phobius"/>
    </source>
</evidence>
<evidence type="ECO:0000256" key="2">
    <source>
        <dbReference type="SAM" id="MobiDB-lite"/>
    </source>
</evidence>
<reference evidence="4 5" key="1">
    <citation type="submission" date="2019-07" db="EMBL/GenBank/DDBJ databases">
        <title>New species of Amycolatopsis and Streptomyces.</title>
        <authorList>
            <person name="Duangmal K."/>
            <person name="Teo W.F.A."/>
            <person name="Lipun K."/>
        </authorList>
    </citation>
    <scope>NUCLEOTIDE SEQUENCE [LARGE SCALE GENOMIC DNA]</scope>
    <source>
        <strain evidence="4 5">TISTR 2346</strain>
    </source>
</reference>
<proteinExistence type="predicted"/>
<dbReference type="InterPro" id="IPR023365">
    <property type="entry name" value="Sortase_dom-sf"/>
</dbReference>
<evidence type="ECO:0000313" key="5">
    <source>
        <dbReference type="Proteomes" id="UP000326979"/>
    </source>
</evidence>
<dbReference type="NCBIfam" id="NF033748">
    <property type="entry name" value="class_F_sortase"/>
    <property type="match status" value="1"/>
</dbReference>
<feature type="compositionally biased region" description="Low complexity" evidence="2">
    <location>
        <begin position="51"/>
        <end position="67"/>
    </location>
</feature>
<keyword evidence="5" id="KW-1185">Reference proteome</keyword>
<gene>
    <name evidence="4" type="ORF">FNH04_14880</name>
</gene>
<dbReference type="AlphaFoldDB" id="A0A5N8W2K7"/>
<keyword evidence="3" id="KW-0812">Transmembrane</keyword>
<dbReference type="Proteomes" id="UP000326979">
    <property type="component" value="Unassembled WGS sequence"/>
</dbReference>
<dbReference type="RefSeq" id="WP_152784309.1">
    <property type="nucleotide sequence ID" value="NZ_BAABEQ010000041.1"/>
</dbReference>
<dbReference type="InterPro" id="IPR042001">
    <property type="entry name" value="Sortase_F"/>
</dbReference>
<keyword evidence="3" id="KW-1133">Transmembrane helix</keyword>
<dbReference type="Gene3D" id="2.40.260.10">
    <property type="entry name" value="Sortase"/>
    <property type="match status" value="1"/>
</dbReference>
<feature type="region of interest" description="Disordered" evidence="2">
    <location>
        <begin position="45"/>
        <end position="69"/>
    </location>
</feature>
<evidence type="ECO:0000256" key="1">
    <source>
        <dbReference type="ARBA" id="ARBA00022801"/>
    </source>
</evidence>
<comment type="caution">
    <text evidence="4">The sequence shown here is derived from an EMBL/GenBank/DDBJ whole genome shotgun (WGS) entry which is preliminary data.</text>
</comment>
<dbReference type="InterPro" id="IPR005754">
    <property type="entry name" value="Sortase"/>
</dbReference>
<feature type="transmembrane region" description="Helical" evidence="3">
    <location>
        <begin position="21"/>
        <end position="40"/>
    </location>
</feature>
<accession>A0A5N8W2K7</accession>
<sequence length="225" mass="24010">MAAPQPNQSQAKPAPRSRRGAVLWPAVAVLLGAVFIHNALQSHTDLRPHTRPAGAAPAATRATAAAAEQTLPRSAPTRLWIPEIAVDAPFTGLSLGASGRLDAPPVDDTNLVGWFLGGASPGERGSSIVVGHLDTRTGPAVFAKLRRLKPGSMVHVFRADSMVVSFTVYSVKTFSKARFPNERVYADTPSPQMRLITCGGEYDRSAQSYEDNVVVFARLHAAHRA</sequence>
<keyword evidence="3" id="KW-0472">Membrane</keyword>
<dbReference type="SUPFAM" id="SSF63817">
    <property type="entry name" value="Sortase"/>
    <property type="match status" value="1"/>
</dbReference>
<name>A0A5N8W2K7_9ACTN</name>
<dbReference type="OrthoDB" id="525039at2"/>
<dbReference type="CDD" id="cd05829">
    <property type="entry name" value="Sortase_F"/>
    <property type="match status" value="1"/>
</dbReference>
<protein>
    <submittedName>
        <fullName evidence="4">Class F sortase</fullName>
    </submittedName>
</protein>
<dbReference type="Pfam" id="PF04203">
    <property type="entry name" value="Sortase"/>
    <property type="match status" value="1"/>
</dbReference>
<organism evidence="4 5">
    <name type="scientific">Streptomyces phyllanthi</name>
    <dbReference type="NCBI Taxonomy" id="1803180"/>
    <lineage>
        <taxon>Bacteria</taxon>
        <taxon>Bacillati</taxon>
        <taxon>Actinomycetota</taxon>
        <taxon>Actinomycetes</taxon>
        <taxon>Kitasatosporales</taxon>
        <taxon>Streptomycetaceae</taxon>
        <taxon>Streptomyces</taxon>
    </lineage>
</organism>
<keyword evidence="1" id="KW-0378">Hydrolase</keyword>
<dbReference type="EMBL" id="VJZE01000083">
    <property type="protein sequence ID" value="MPY41146.1"/>
    <property type="molecule type" value="Genomic_DNA"/>
</dbReference>
<dbReference type="GO" id="GO:0016787">
    <property type="term" value="F:hydrolase activity"/>
    <property type="evidence" value="ECO:0007669"/>
    <property type="project" value="UniProtKB-KW"/>
</dbReference>